<organism evidence="6 7">
    <name type="scientific">Aphanomyces euteiches</name>
    <dbReference type="NCBI Taxonomy" id="100861"/>
    <lineage>
        <taxon>Eukaryota</taxon>
        <taxon>Sar</taxon>
        <taxon>Stramenopiles</taxon>
        <taxon>Oomycota</taxon>
        <taxon>Saprolegniomycetes</taxon>
        <taxon>Saprolegniales</taxon>
        <taxon>Verrucalvaceae</taxon>
        <taxon>Aphanomyces</taxon>
    </lineage>
</organism>
<feature type="domain" description="Aldehyde dehydrogenase" evidence="5">
    <location>
        <begin position="23"/>
        <end position="471"/>
    </location>
</feature>
<dbReference type="InterPro" id="IPR015590">
    <property type="entry name" value="Aldehyde_DH_dom"/>
</dbReference>
<keyword evidence="7" id="KW-1185">Reference proteome</keyword>
<dbReference type="SUPFAM" id="SSF53720">
    <property type="entry name" value="ALDH-like"/>
    <property type="match status" value="1"/>
</dbReference>
<dbReference type="Pfam" id="PF00171">
    <property type="entry name" value="Aldedh"/>
    <property type="match status" value="1"/>
</dbReference>
<dbReference type="FunFam" id="3.40.309.10:FF:000012">
    <property type="entry name" value="Betaine aldehyde dehydrogenase"/>
    <property type="match status" value="1"/>
</dbReference>
<dbReference type="GO" id="GO:0016620">
    <property type="term" value="F:oxidoreductase activity, acting on the aldehyde or oxo group of donors, NAD or NADP as acceptor"/>
    <property type="evidence" value="ECO:0007669"/>
    <property type="project" value="InterPro"/>
</dbReference>
<sequence length="484" mass="52091">MLRTVKAFIHGRHVTGRGVARTLLDPHNRTPITQFNDVDAQQVAEAVKSAKEAQPLWAKMTPASRGAILRRAAAILTQETEKVQMLECIDTGRVLAEMEADILSATDCLEHFAGIAPTLGGQMLDIHSPNWAYTRREPIGITAGIGAWNYPLQSAAWKSAPALAFGNAMIFKPSEETPLSAVRLAEIYVEAGVPPGVFNVVIGGGEVGSALVSHPSVRKVSFTGSVPTGRKVYSTCAEQIKPATMELGGKSALIVFSDTDLHEAVSGAMLANWYSNGQVCSNGTRVFVHESIHDAFVDLLVKRTAALKIGPPLHADSQVGPMITTTHLDKVRSYIQIGIDEGATLAYGGTTPPDLTQGNYILPAIFTNCHDDMRIVQEEIFGMVACILPFRDEDEVISRANASPFGLSAGVFTNDMRRAHRVVHQLQVGTSWINTYNIAPVELPWGGVKASGIGRENGVAAAHAWTQLKSVYVEMDSVVPCPYA</sequence>
<gene>
    <name evidence="6" type="ORF">Ae201684_015962</name>
</gene>
<keyword evidence="2 4" id="KW-0560">Oxidoreductase</keyword>
<dbReference type="PANTHER" id="PTHR11699">
    <property type="entry name" value="ALDEHYDE DEHYDROGENASE-RELATED"/>
    <property type="match status" value="1"/>
</dbReference>
<proteinExistence type="inferred from homology"/>
<comment type="caution">
    <text evidence="6">The sequence shown here is derived from an EMBL/GenBank/DDBJ whole genome shotgun (WGS) entry which is preliminary data.</text>
</comment>
<dbReference type="FunFam" id="3.40.605.10:FF:000007">
    <property type="entry name" value="NAD/NADP-dependent betaine aldehyde dehydrogenase"/>
    <property type="match status" value="1"/>
</dbReference>
<dbReference type="PROSITE" id="PS00687">
    <property type="entry name" value="ALDEHYDE_DEHYDR_GLU"/>
    <property type="match status" value="1"/>
</dbReference>
<dbReference type="InterPro" id="IPR016162">
    <property type="entry name" value="Ald_DH_N"/>
</dbReference>
<name>A0A6G0WFS5_9STRA</name>
<feature type="active site" evidence="3">
    <location>
        <position position="246"/>
    </location>
</feature>
<dbReference type="AlphaFoldDB" id="A0A6G0WFS5"/>
<dbReference type="InterPro" id="IPR029510">
    <property type="entry name" value="Ald_DH_CS_GLU"/>
</dbReference>
<dbReference type="Gene3D" id="3.40.309.10">
    <property type="entry name" value="Aldehyde Dehydrogenase, Chain A, domain 2"/>
    <property type="match status" value="1"/>
</dbReference>
<reference evidence="6 7" key="1">
    <citation type="submission" date="2019-07" db="EMBL/GenBank/DDBJ databases">
        <title>Genomics analysis of Aphanomyces spp. identifies a new class of oomycete effector associated with host adaptation.</title>
        <authorList>
            <person name="Gaulin E."/>
        </authorList>
    </citation>
    <scope>NUCLEOTIDE SEQUENCE [LARGE SCALE GENOMIC DNA]</scope>
    <source>
        <strain evidence="6 7">ATCC 201684</strain>
    </source>
</reference>
<evidence type="ECO:0000256" key="1">
    <source>
        <dbReference type="ARBA" id="ARBA00009986"/>
    </source>
</evidence>
<evidence type="ECO:0000256" key="3">
    <source>
        <dbReference type="PROSITE-ProRule" id="PRU10007"/>
    </source>
</evidence>
<evidence type="ECO:0000313" key="7">
    <source>
        <dbReference type="Proteomes" id="UP000481153"/>
    </source>
</evidence>
<evidence type="ECO:0000313" key="6">
    <source>
        <dbReference type="EMBL" id="KAF0725629.1"/>
    </source>
</evidence>
<protein>
    <recommendedName>
        <fullName evidence="5">Aldehyde dehydrogenase domain-containing protein</fullName>
    </recommendedName>
</protein>
<dbReference type="VEuPathDB" id="FungiDB:AeMF1_009062"/>
<evidence type="ECO:0000256" key="4">
    <source>
        <dbReference type="RuleBase" id="RU003345"/>
    </source>
</evidence>
<dbReference type="EMBL" id="VJMJ01000237">
    <property type="protein sequence ID" value="KAF0725629.1"/>
    <property type="molecule type" value="Genomic_DNA"/>
</dbReference>
<comment type="similarity">
    <text evidence="1 4">Belongs to the aldehyde dehydrogenase family.</text>
</comment>
<accession>A0A6G0WFS5</accession>
<evidence type="ECO:0000259" key="5">
    <source>
        <dbReference type="Pfam" id="PF00171"/>
    </source>
</evidence>
<evidence type="ECO:0000256" key="2">
    <source>
        <dbReference type="ARBA" id="ARBA00023002"/>
    </source>
</evidence>
<dbReference type="InterPro" id="IPR016161">
    <property type="entry name" value="Ald_DH/histidinol_DH"/>
</dbReference>
<dbReference type="NCBIfam" id="NF009725">
    <property type="entry name" value="PRK13252.1"/>
    <property type="match status" value="1"/>
</dbReference>
<dbReference type="Proteomes" id="UP000481153">
    <property type="component" value="Unassembled WGS sequence"/>
</dbReference>
<dbReference type="InterPro" id="IPR016163">
    <property type="entry name" value="Ald_DH_C"/>
</dbReference>
<dbReference type="Gene3D" id="3.40.605.10">
    <property type="entry name" value="Aldehyde Dehydrogenase, Chain A, domain 1"/>
    <property type="match status" value="1"/>
</dbReference>